<keyword evidence="3" id="KW-1185">Reference proteome</keyword>
<gene>
    <name evidence="2" type="ORF">F0562_008819</name>
</gene>
<dbReference type="OrthoDB" id="779856at2759"/>
<dbReference type="GO" id="GO:0010089">
    <property type="term" value="P:xylem development"/>
    <property type="evidence" value="ECO:0007669"/>
    <property type="project" value="InterPro"/>
</dbReference>
<proteinExistence type="predicted"/>
<protein>
    <submittedName>
        <fullName evidence="2">Uncharacterized protein</fullName>
    </submittedName>
</protein>
<feature type="region of interest" description="Disordered" evidence="1">
    <location>
        <begin position="117"/>
        <end position="142"/>
    </location>
</feature>
<evidence type="ECO:0000313" key="3">
    <source>
        <dbReference type="Proteomes" id="UP000325577"/>
    </source>
</evidence>
<evidence type="ECO:0000256" key="1">
    <source>
        <dbReference type="SAM" id="MobiDB-lite"/>
    </source>
</evidence>
<dbReference type="PANTHER" id="PTHR33974:SF25">
    <property type="entry name" value="SMALL PHOSPHATASE-LIKE PROTEIN 2, PUTATIVE-RELATED"/>
    <property type="match status" value="1"/>
</dbReference>
<sequence>MNIAKGHGKQNWKIMTMTVKKLAYRKAKMENSMTSMSKALSAKARAVDSREESSWTFYFEDFLCNKNEDKSLSSGHESPSLVSDASSSAAKKITNNNLQLAGFCLDKSCKKLSFKERKSTKGALVDDPLEDTASSPVNSPKV</sequence>
<dbReference type="EMBL" id="CM018046">
    <property type="protein sequence ID" value="KAA8526952.1"/>
    <property type="molecule type" value="Genomic_DNA"/>
</dbReference>
<evidence type="ECO:0000313" key="2">
    <source>
        <dbReference type="EMBL" id="KAA8526952.1"/>
    </source>
</evidence>
<reference evidence="2 3" key="1">
    <citation type="submission" date="2019-09" db="EMBL/GenBank/DDBJ databases">
        <title>A chromosome-level genome assembly of the Chinese tupelo Nyssa sinensis.</title>
        <authorList>
            <person name="Yang X."/>
            <person name="Kang M."/>
            <person name="Yang Y."/>
            <person name="Xiong H."/>
            <person name="Wang M."/>
            <person name="Zhang Z."/>
            <person name="Wang Z."/>
            <person name="Wu H."/>
            <person name="Ma T."/>
            <person name="Liu J."/>
            <person name="Xi Z."/>
        </authorList>
    </citation>
    <scope>NUCLEOTIDE SEQUENCE [LARGE SCALE GENOMIC DNA]</scope>
    <source>
        <strain evidence="2">J267</strain>
        <tissue evidence="2">Leaf</tissue>
    </source>
</reference>
<organism evidence="2 3">
    <name type="scientific">Nyssa sinensis</name>
    <dbReference type="NCBI Taxonomy" id="561372"/>
    <lineage>
        <taxon>Eukaryota</taxon>
        <taxon>Viridiplantae</taxon>
        <taxon>Streptophyta</taxon>
        <taxon>Embryophyta</taxon>
        <taxon>Tracheophyta</taxon>
        <taxon>Spermatophyta</taxon>
        <taxon>Magnoliopsida</taxon>
        <taxon>eudicotyledons</taxon>
        <taxon>Gunneridae</taxon>
        <taxon>Pentapetalae</taxon>
        <taxon>asterids</taxon>
        <taxon>Cornales</taxon>
        <taxon>Nyssaceae</taxon>
        <taxon>Nyssa</taxon>
    </lineage>
</organism>
<feature type="compositionally biased region" description="Polar residues" evidence="1">
    <location>
        <begin position="132"/>
        <end position="142"/>
    </location>
</feature>
<dbReference type="AlphaFoldDB" id="A0A5J5AAN7"/>
<name>A0A5J5AAN7_9ASTE</name>
<dbReference type="PANTHER" id="PTHR33974">
    <property type="entry name" value="VASCULAR-RELATED UNKNOWN PROTEIN 1-RELATED"/>
    <property type="match status" value="1"/>
</dbReference>
<dbReference type="Proteomes" id="UP000325577">
    <property type="component" value="Linkage Group LG3"/>
</dbReference>
<accession>A0A5J5AAN7</accession>
<dbReference type="InterPro" id="IPR039280">
    <property type="entry name" value="VUP"/>
</dbReference>